<feature type="compositionally biased region" description="Basic and acidic residues" evidence="1">
    <location>
        <begin position="92"/>
        <end position="112"/>
    </location>
</feature>
<dbReference type="Pfam" id="PF12600">
    <property type="entry name" value="DUF3769"/>
    <property type="match status" value="1"/>
</dbReference>
<comment type="caution">
    <text evidence="2">The sequence shown here is derived from an EMBL/GenBank/DDBJ whole genome shotgun (WGS) entry which is preliminary data.</text>
</comment>
<organism evidence="2 3">
    <name type="scientific">Cuspidothrix issatschenkoi CHARLIE-1</name>
    <dbReference type="NCBI Taxonomy" id="2052836"/>
    <lineage>
        <taxon>Bacteria</taxon>
        <taxon>Bacillati</taxon>
        <taxon>Cyanobacteriota</taxon>
        <taxon>Cyanophyceae</taxon>
        <taxon>Nostocales</taxon>
        <taxon>Aphanizomenonaceae</taxon>
        <taxon>Cuspidothrix</taxon>
    </lineage>
</organism>
<protein>
    <submittedName>
        <fullName evidence="2">DUF3769 domain-containing protein</fullName>
    </submittedName>
</protein>
<dbReference type="AlphaFoldDB" id="A0A2S6CSH7"/>
<dbReference type="InterPro" id="IPR022244">
    <property type="entry name" value="DUF3769"/>
</dbReference>
<sequence length="806" mass="88908">MFYPVLPPQPPANPEYSHHVYHLAEKDVVKIKTDRQKLIVENEGGRRQKAEGRRFLFRKQFSPFLNNSDQIKNLEEKTFSPLSTLENLRREFSPQKTESDGELNHTTDKKPVLPEVSTSSVVGGGVNLQESGGKLYLSVGKKKSPIVPIQNIIEFKLRNPENKPPTKIEFTPVSPTPTIEKTIVAPVRVLEVTADRQDYDERSRIVTAEGKVVVRFDEAVINADSLQISLDNLMAVGEGNVVLTRGNQILSGERFTYNFIQDSGDLENGKGELYLPTTGTDFAFSSTLPTDVTAGGVLGSPLSSRVRANQPITDVNSPGEIQSGVSGQSGAKNVSSPTFGGEVKRLRFEAQRIEFYPRGFEAQDARITNDPFSPPELEIRADKVTVTREAPLIDRIVTQGQRLVFDQNVQIPIPINNRKIDRRQKKINPTVVSFGFDKDRRGGVFVERSFEAISNNQTRWIVTPQFYLQRATEKGKNFASLFGVNTKLNASLGAKTVVEGRGELTSFDFNDLENNLQGSLRLRHALGNINPYTVSLESSYRDLLYNGSLGYQTVQSSIGGIITSPIIPLGTSGINLSYQAGAQYIDANTDRQDLLSLVRKNDRISLGRLQGSVALSSGINLWKGKPLASTANEGLKYTPNVVVPYLQAIAGVTGTTSYYSSGDNQSTLIATIGLVGQVGHFSRPYLDYTAFNVSYSQGFNSGLSPFFFDRSVDNKVLSAGISQQIYGPFRLSLQTSINLDTGKAISTDYIFEYSRRTYGITLRYNPILELGAFSIRISDFNWLGGTDPFSDGRVKSVVGGVVRQDN</sequence>
<dbReference type="GO" id="GO:0009279">
    <property type="term" value="C:cell outer membrane"/>
    <property type="evidence" value="ECO:0007669"/>
    <property type="project" value="TreeGrafter"/>
</dbReference>
<accession>A0A2S6CSH7</accession>
<dbReference type="PANTHER" id="PTHR30189:SF1">
    <property type="entry name" value="LPS-ASSEMBLY PROTEIN LPTD"/>
    <property type="match status" value="1"/>
</dbReference>
<dbReference type="PANTHER" id="PTHR30189">
    <property type="entry name" value="LPS-ASSEMBLY PROTEIN"/>
    <property type="match status" value="1"/>
</dbReference>
<gene>
    <name evidence="2" type="ORF">CUN59_14810</name>
</gene>
<dbReference type="Gene3D" id="2.60.450.10">
    <property type="entry name" value="Lipopolysaccharide (LPS) transport protein A like domain"/>
    <property type="match status" value="1"/>
</dbReference>
<proteinExistence type="predicted"/>
<evidence type="ECO:0000313" key="3">
    <source>
        <dbReference type="Proteomes" id="UP000239589"/>
    </source>
</evidence>
<name>A0A2S6CSH7_9CYAN</name>
<dbReference type="EMBL" id="PGEM01000109">
    <property type="protein sequence ID" value="PPJ62570.1"/>
    <property type="molecule type" value="Genomic_DNA"/>
</dbReference>
<dbReference type="GO" id="GO:1990351">
    <property type="term" value="C:transporter complex"/>
    <property type="evidence" value="ECO:0007669"/>
    <property type="project" value="TreeGrafter"/>
</dbReference>
<evidence type="ECO:0000256" key="1">
    <source>
        <dbReference type="SAM" id="MobiDB-lite"/>
    </source>
</evidence>
<dbReference type="OrthoDB" id="441598at2"/>
<feature type="region of interest" description="Disordered" evidence="1">
    <location>
        <begin position="92"/>
        <end position="118"/>
    </location>
</feature>
<dbReference type="InterPro" id="IPR050218">
    <property type="entry name" value="LptD"/>
</dbReference>
<dbReference type="Proteomes" id="UP000239589">
    <property type="component" value="Unassembled WGS sequence"/>
</dbReference>
<feature type="region of interest" description="Disordered" evidence="1">
    <location>
        <begin position="311"/>
        <end position="337"/>
    </location>
</feature>
<reference evidence="2 3" key="1">
    <citation type="submission" date="2018-02" db="EMBL/GenBank/DDBJ databases">
        <title>Discovery of a pederin family compound in a non-symbiotic bloom-forming cyanobacterium.</title>
        <authorList>
            <person name="Kust A."/>
            <person name="Mares J."/>
            <person name="Jokela J."/>
            <person name="Urajova P."/>
            <person name="Hajek J."/>
            <person name="Saurav K."/>
            <person name="Voracova K."/>
            <person name="Fewer D.P."/>
            <person name="Haapaniemi E."/>
            <person name="Permi P."/>
            <person name="Rehakova K."/>
            <person name="Sivonen K."/>
            <person name="Hrouzek P."/>
        </authorList>
    </citation>
    <scope>NUCLEOTIDE SEQUENCE [LARGE SCALE GENOMIC DNA]</scope>
    <source>
        <strain evidence="2 3">CHARLIE-1</strain>
    </source>
</reference>
<dbReference type="RefSeq" id="WP_104388568.1">
    <property type="nucleotide sequence ID" value="NZ_PGEM01000109.1"/>
</dbReference>
<keyword evidence="3" id="KW-1185">Reference proteome</keyword>
<evidence type="ECO:0000313" key="2">
    <source>
        <dbReference type="EMBL" id="PPJ62570.1"/>
    </source>
</evidence>